<proteinExistence type="predicted"/>
<gene>
    <name evidence="1" type="ORF">APLA_LOCUS9550</name>
</gene>
<name>A0A8S1A944_ARCPL</name>
<dbReference type="EMBL" id="CADEBD010000309">
    <property type="protein sequence ID" value="CAB3241323.1"/>
    <property type="molecule type" value="Genomic_DNA"/>
</dbReference>
<evidence type="ECO:0000313" key="1">
    <source>
        <dbReference type="EMBL" id="CAB3241323.1"/>
    </source>
</evidence>
<dbReference type="OrthoDB" id="434092at2759"/>
<organism evidence="1 2">
    <name type="scientific">Arctia plantaginis</name>
    <name type="common">Wood tiger moth</name>
    <name type="synonym">Phalaena plantaginis</name>
    <dbReference type="NCBI Taxonomy" id="874455"/>
    <lineage>
        <taxon>Eukaryota</taxon>
        <taxon>Metazoa</taxon>
        <taxon>Ecdysozoa</taxon>
        <taxon>Arthropoda</taxon>
        <taxon>Hexapoda</taxon>
        <taxon>Insecta</taxon>
        <taxon>Pterygota</taxon>
        <taxon>Neoptera</taxon>
        <taxon>Endopterygota</taxon>
        <taxon>Lepidoptera</taxon>
        <taxon>Glossata</taxon>
        <taxon>Ditrysia</taxon>
        <taxon>Noctuoidea</taxon>
        <taxon>Erebidae</taxon>
        <taxon>Arctiinae</taxon>
        <taxon>Arctia</taxon>
    </lineage>
</organism>
<dbReference type="Proteomes" id="UP000494256">
    <property type="component" value="Unassembled WGS sequence"/>
</dbReference>
<protein>
    <submittedName>
        <fullName evidence="1">Uncharacterized protein</fullName>
    </submittedName>
</protein>
<comment type="caution">
    <text evidence="1">The sequence shown here is derived from an EMBL/GenBank/DDBJ whole genome shotgun (WGS) entry which is preliminary data.</text>
</comment>
<evidence type="ECO:0000313" key="2">
    <source>
        <dbReference type="Proteomes" id="UP000494256"/>
    </source>
</evidence>
<sequence>MYKWAEAWRSGQLIAAARARARGPRCRHGEVSATHINCQRSSTHTTWLQLAATTGQEAAICHITRGLVMHRSPHMHTLLTKGVTIKVKHSDISITS</sequence>
<reference evidence="1 2" key="1">
    <citation type="submission" date="2020-04" db="EMBL/GenBank/DDBJ databases">
        <authorList>
            <person name="Wallbank WR R."/>
            <person name="Pardo Diaz C."/>
            <person name="Kozak K."/>
            <person name="Martin S."/>
            <person name="Jiggins C."/>
            <person name="Moest M."/>
            <person name="Warren A I."/>
            <person name="Byers J.R.P. K."/>
            <person name="Montejo-Kovacevich G."/>
            <person name="Yen C E."/>
        </authorList>
    </citation>
    <scope>NUCLEOTIDE SEQUENCE [LARGE SCALE GENOMIC DNA]</scope>
</reference>
<accession>A0A8S1A944</accession>
<dbReference type="AlphaFoldDB" id="A0A8S1A944"/>